<dbReference type="OrthoDB" id="9797829at2"/>
<dbReference type="AlphaFoldDB" id="A0A1Q5P5X4"/>
<protein>
    <recommendedName>
        <fullName evidence="5">Glycosyltransferase family 1 protein</fullName>
    </recommendedName>
</protein>
<dbReference type="GO" id="GO:0016757">
    <property type="term" value="F:glycosyltransferase activity"/>
    <property type="evidence" value="ECO:0007669"/>
    <property type="project" value="InterPro"/>
</dbReference>
<proteinExistence type="predicted"/>
<dbReference type="InterPro" id="IPR001296">
    <property type="entry name" value="Glyco_trans_1"/>
</dbReference>
<sequence>MNKKIIHIVTVSKSVNLMKGQLEFLKANGYSPLIISSPGEELEFVRKNRQVDIQPVQIEREISIIKDLKSLIKLILVLKKEKPVLTNVSTPKAGLLGGIAAFITRVPCRVYTLRGLRFETTSGLKRVILMNLERLSCALAHEVICISPSLKSKAIDFKLVSKEKVNVLGFGSSNGLDLSFFPNKAMIQDDIDEITQNLKIPKDYPTVGFVGRLTKDKGIEDLIEAYKLLLKEKPTVQLLLVGDYESGDPIDRKLVEEIAKNPQIFKTGFVKSAVPYYYLMDILIFPTHREGFGNVSIEAAACSIPVITTEATGARDTVEKDKTGYVVPIADFNAISEKAALLLNNKNLRVEMGRNGRKMVEQKFRSSFIWKELLNTYERLLKGNTLK</sequence>
<comment type="caution">
    <text evidence="3">The sequence shown here is derived from an EMBL/GenBank/DDBJ whole genome shotgun (WGS) entry which is preliminary data.</text>
</comment>
<keyword evidence="4" id="KW-1185">Reference proteome</keyword>
<organism evidence="3 4">
    <name type="scientific">Domibacillus mangrovi</name>
    <dbReference type="NCBI Taxonomy" id="1714354"/>
    <lineage>
        <taxon>Bacteria</taxon>
        <taxon>Bacillati</taxon>
        <taxon>Bacillota</taxon>
        <taxon>Bacilli</taxon>
        <taxon>Bacillales</taxon>
        <taxon>Bacillaceae</taxon>
        <taxon>Domibacillus</taxon>
    </lineage>
</organism>
<dbReference type="Pfam" id="PF00534">
    <property type="entry name" value="Glycos_transf_1"/>
    <property type="match status" value="1"/>
</dbReference>
<evidence type="ECO:0000259" key="2">
    <source>
        <dbReference type="Pfam" id="PF13477"/>
    </source>
</evidence>
<dbReference type="InterPro" id="IPR050194">
    <property type="entry name" value="Glycosyltransferase_grp1"/>
</dbReference>
<dbReference type="PANTHER" id="PTHR45947">
    <property type="entry name" value="SULFOQUINOVOSYL TRANSFERASE SQD2"/>
    <property type="match status" value="1"/>
</dbReference>
<dbReference type="STRING" id="1714354.BLL40_05050"/>
<dbReference type="PANTHER" id="PTHR45947:SF3">
    <property type="entry name" value="SULFOQUINOVOSYL TRANSFERASE SQD2"/>
    <property type="match status" value="1"/>
</dbReference>
<evidence type="ECO:0000313" key="3">
    <source>
        <dbReference type="EMBL" id="OKL37669.1"/>
    </source>
</evidence>
<reference evidence="3 4" key="1">
    <citation type="submission" date="2016-12" db="EMBL/GenBank/DDBJ databases">
        <title>Domibacillus sp. SAOS 44 whole genome sequencing.</title>
        <authorList>
            <person name="Verma A."/>
            <person name="Krishnamurthi S."/>
        </authorList>
    </citation>
    <scope>NUCLEOTIDE SEQUENCE [LARGE SCALE GENOMIC DNA]</scope>
    <source>
        <strain evidence="3 4">SAOS 44</strain>
    </source>
</reference>
<dbReference type="SUPFAM" id="SSF53756">
    <property type="entry name" value="UDP-Glycosyltransferase/glycogen phosphorylase"/>
    <property type="match status" value="1"/>
</dbReference>
<dbReference type="EMBL" id="MRWQ01000004">
    <property type="protein sequence ID" value="OKL37669.1"/>
    <property type="molecule type" value="Genomic_DNA"/>
</dbReference>
<name>A0A1Q5P5X4_9BACI</name>
<evidence type="ECO:0000259" key="1">
    <source>
        <dbReference type="Pfam" id="PF00534"/>
    </source>
</evidence>
<dbReference type="InterPro" id="IPR028098">
    <property type="entry name" value="Glyco_trans_4-like_N"/>
</dbReference>
<accession>A0A1Q5P5X4</accession>
<dbReference type="Pfam" id="PF13477">
    <property type="entry name" value="Glyco_trans_4_2"/>
    <property type="match status" value="1"/>
</dbReference>
<dbReference type="Proteomes" id="UP000186524">
    <property type="component" value="Unassembled WGS sequence"/>
</dbReference>
<feature type="domain" description="Glycosyl transferase family 1" evidence="1">
    <location>
        <begin position="191"/>
        <end position="359"/>
    </location>
</feature>
<feature type="domain" description="Glycosyltransferase subfamily 4-like N-terminal" evidence="2">
    <location>
        <begin position="19"/>
        <end position="147"/>
    </location>
</feature>
<gene>
    <name evidence="3" type="ORF">BLL40_05050</name>
</gene>
<dbReference type="Gene3D" id="3.40.50.2000">
    <property type="entry name" value="Glycogen Phosphorylase B"/>
    <property type="match status" value="2"/>
</dbReference>
<evidence type="ECO:0000313" key="4">
    <source>
        <dbReference type="Proteomes" id="UP000186524"/>
    </source>
</evidence>
<evidence type="ECO:0008006" key="5">
    <source>
        <dbReference type="Google" id="ProtNLM"/>
    </source>
</evidence>
<dbReference type="CDD" id="cd03808">
    <property type="entry name" value="GT4_CapM-like"/>
    <property type="match status" value="1"/>
</dbReference>
<dbReference type="RefSeq" id="WP_073710820.1">
    <property type="nucleotide sequence ID" value="NZ_MRWQ01000004.1"/>
</dbReference>